<dbReference type="InterPro" id="IPR000551">
    <property type="entry name" value="MerR-type_HTH_dom"/>
</dbReference>
<dbReference type="Gene3D" id="1.10.1660.10">
    <property type="match status" value="1"/>
</dbReference>
<gene>
    <name evidence="3" type="ORF">ACFQS1_26755</name>
</gene>
<accession>A0ABW2HWS0</accession>
<evidence type="ECO:0000259" key="2">
    <source>
        <dbReference type="PROSITE" id="PS50937"/>
    </source>
</evidence>
<keyword evidence="4" id="KW-1185">Reference proteome</keyword>
<evidence type="ECO:0000313" key="4">
    <source>
        <dbReference type="Proteomes" id="UP001596548"/>
    </source>
</evidence>
<name>A0ABW2HWS0_9ACTN</name>
<evidence type="ECO:0000313" key="3">
    <source>
        <dbReference type="EMBL" id="MFC7277608.1"/>
    </source>
</evidence>
<protein>
    <submittedName>
        <fullName evidence="3">MerR family transcriptional regulator</fullName>
    </submittedName>
</protein>
<dbReference type="Pfam" id="PF13411">
    <property type="entry name" value="MerR_1"/>
    <property type="match status" value="1"/>
</dbReference>
<organism evidence="3 4">
    <name type="scientific">Paractinoplanes rhizophilus</name>
    <dbReference type="NCBI Taxonomy" id="1416877"/>
    <lineage>
        <taxon>Bacteria</taxon>
        <taxon>Bacillati</taxon>
        <taxon>Actinomycetota</taxon>
        <taxon>Actinomycetes</taxon>
        <taxon>Micromonosporales</taxon>
        <taxon>Micromonosporaceae</taxon>
        <taxon>Paractinoplanes</taxon>
    </lineage>
</organism>
<dbReference type="EMBL" id="JBHTBJ010000024">
    <property type="protein sequence ID" value="MFC7277608.1"/>
    <property type="molecule type" value="Genomic_DNA"/>
</dbReference>
<comment type="caution">
    <text evidence="3">The sequence shown here is derived from an EMBL/GenBank/DDBJ whole genome shotgun (WGS) entry which is preliminary data.</text>
</comment>
<feature type="region of interest" description="Disordered" evidence="1">
    <location>
        <begin position="1"/>
        <end position="30"/>
    </location>
</feature>
<feature type="domain" description="HTH merR-type" evidence="2">
    <location>
        <begin position="1"/>
        <end position="30"/>
    </location>
</feature>
<sequence length="30" mass="3361">MTGIGPHTLRAYERSGLVRPASLRQRRSGH</sequence>
<proteinExistence type="predicted"/>
<dbReference type="RefSeq" id="WP_378973416.1">
    <property type="nucleotide sequence ID" value="NZ_JBHTBJ010000024.1"/>
</dbReference>
<reference evidence="4" key="1">
    <citation type="journal article" date="2019" name="Int. J. Syst. Evol. Microbiol.">
        <title>The Global Catalogue of Microorganisms (GCM) 10K type strain sequencing project: providing services to taxonomists for standard genome sequencing and annotation.</title>
        <authorList>
            <consortium name="The Broad Institute Genomics Platform"/>
            <consortium name="The Broad Institute Genome Sequencing Center for Infectious Disease"/>
            <person name="Wu L."/>
            <person name="Ma J."/>
        </authorList>
    </citation>
    <scope>NUCLEOTIDE SEQUENCE [LARGE SCALE GENOMIC DNA]</scope>
    <source>
        <strain evidence="4">XZYJT-10</strain>
    </source>
</reference>
<evidence type="ECO:0000256" key="1">
    <source>
        <dbReference type="SAM" id="MobiDB-lite"/>
    </source>
</evidence>
<dbReference type="PROSITE" id="PS50937">
    <property type="entry name" value="HTH_MERR_2"/>
    <property type="match status" value="1"/>
</dbReference>
<dbReference type="Proteomes" id="UP001596548">
    <property type="component" value="Unassembled WGS sequence"/>
</dbReference>